<keyword evidence="2" id="KW-1185">Reference proteome</keyword>
<evidence type="ECO:0000256" key="1">
    <source>
        <dbReference type="SAM" id="SignalP"/>
    </source>
</evidence>
<dbReference type="InterPro" id="IPR015313">
    <property type="entry name" value="Her-1"/>
</dbReference>
<reference evidence="3" key="1">
    <citation type="submission" date="2024-02" db="UniProtKB">
        <authorList>
            <consortium name="WormBaseParasite"/>
        </authorList>
    </citation>
    <scope>IDENTIFICATION</scope>
</reference>
<dbReference type="Pfam" id="PF09232">
    <property type="entry name" value="Caenor_Her-1"/>
    <property type="match status" value="1"/>
</dbReference>
<dbReference type="InterPro" id="IPR043108">
    <property type="entry name" value="Her-1_C"/>
</dbReference>
<feature type="chain" id="PRO_5042005746" evidence="1">
    <location>
        <begin position="19"/>
        <end position="200"/>
    </location>
</feature>
<dbReference type="WBParaSite" id="MBELARI_LOCUS21694">
    <property type="protein sequence ID" value="MBELARI_LOCUS21694"/>
    <property type="gene ID" value="MBELARI_LOCUS21694"/>
</dbReference>
<feature type="signal peptide" evidence="1">
    <location>
        <begin position="1"/>
        <end position="18"/>
    </location>
</feature>
<dbReference type="SUPFAM" id="SSF110014">
    <property type="entry name" value="Her-1"/>
    <property type="match status" value="1"/>
</dbReference>
<dbReference type="InterPro" id="IPR036341">
    <property type="entry name" value="Her-1_sf"/>
</dbReference>
<accession>A0AAF3F560</accession>
<name>A0AAF3F560_9BILA</name>
<sequence length="200" mass="23005">MLWKSLLILASITFTVSTKEIEEIVKACCPLGSQCCERALLKNDPINECADILDKSFTYFCVREKLYNSEQQVDPKTQNDLCDRVFRDLVPELLEKQQETVRCHLLCQKTVWSPSISPSDVEASIRSCTSRNKRHECYSRCLLLISQKSHAVSSCQCFNKELFQGDDYIILRPGATPTMNHEALLREYVERKRAESSNQM</sequence>
<proteinExistence type="predicted"/>
<evidence type="ECO:0000313" key="3">
    <source>
        <dbReference type="WBParaSite" id="MBELARI_LOCUS21694"/>
    </source>
</evidence>
<dbReference type="Gene3D" id="1.10.150.370">
    <property type="entry name" value="Caenorhabditis elegans Her-1, C-terminal domain"/>
    <property type="match status" value="1"/>
</dbReference>
<keyword evidence="1" id="KW-0732">Signal</keyword>
<protein>
    <submittedName>
        <fullName evidence="3">Uncharacterized protein</fullName>
    </submittedName>
</protein>
<organism evidence="2 3">
    <name type="scientific">Mesorhabditis belari</name>
    <dbReference type="NCBI Taxonomy" id="2138241"/>
    <lineage>
        <taxon>Eukaryota</taxon>
        <taxon>Metazoa</taxon>
        <taxon>Ecdysozoa</taxon>
        <taxon>Nematoda</taxon>
        <taxon>Chromadorea</taxon>
        <taxon>Rhabditida</taxon>
        <taxon>Rhabditina</taxon>
        <taxon>Rhabditomorpha</taxon>
        <taxon>Rhabditoidea</taxon>
        <taxon>Rhabditidae</taxon>
        <taxon>Mesorhabditinae</taxon>
        <taxon>Mesorhabditis</taxon>
    </lineage>
</organism>
<dbReference type="Proteomes" id="UP000887575">
    <property type="component" value="Unassembled WGS sequence"/>
</dbReference>
<dbReference type="AlphaFoldDB" id="A0AAF3F560"/>
<evidence type="ECO:0000313" key="2">
    <source>
        <dbReference type="Proteomes" id="UP000887575"/>
    </source>
</evidence>